<dbReference type="AlphaFoldDB" id="A0A6H2A3L7"/>
<evidence type="ECO:0000313" key="2">
    <source>
        <dbReference type="EMBL" id="QJI03876.1"/>
    </source>
</evidence>
<dbReference type="EMBL" id="MT144495">
    <property type="protein sequence ID" value="QJA54312.1"/>
    <property type="molecule type" value="Genomic_DNA"/>
</dbReference>
<evidence type="ECO:0000313" key="1">
    <source>
        <dbReference type="EMBL" id="QJA54312.1"/>
    </source>
</evidence>
<proteinExistence type="predicted"/>
<gene>
    <name evidence="1" type="ORF">TM448A04601_0009</name>
    <name evidence="2" type="ORF">TM448B05290_0005</name>
</gene>
<dbReference type="EMBL" id="MT145127">
    <property type="protein sequence ID" value="QJI03876.1"/>
    <property type="molecule type" value="Genomic_DNA"/>
</dbReference>
<reference evidence="1" key="1">
    <citation type="submission" date="2020-03" db="EMBL/GenBank/DDBJ databases">
        <title>The deep terrestrial virosphere.</title>
        <authorList>
            <person name="Holmfeldt K."/>
            <person name="Nilsson E."/>
            <person name="Simone D."/>
            <person name="Lopez-Fernandez M."/>
            <person name="Wu X."/>
            <person name="de Brujin I."/>
            <person name="Lundin D."/>
            <person name="Andersson A."/>
            <person name="Bertilsson S."/>
            <person name="Dopson M."/>
        </authorList>
    </citation>
    <scope>NUCLEOTIDE SEQUENCE</scope>
    <source>
        <strain evidence="1">TM448A04601</strain>
        <strain evidence="2">TM448B05290</strain>
    </source>
</reference>
<protein>
    <submittedName>
        <fullName evidence="1">Uncharacterized protein</fullName>
    </submittedName>
</protein>
<accession>A0A6H2A3L7</accession>
<name>A0A6H2A3L7_9ZZZZ</name>
<sequence>MSFEGHYQFLCKNGHLFSKDCWIGDPWEKQHICPSCKSGAAWWTLIDETNGPGIYDDEGNLIDANKYPGQIDLEVEESAVACQCDKCGNTHISKPARYKIPENGGHKINQTTN</sequence>
<organism evidence="1">
    <name type="scientific">viral metagenome</name>
    <dbReference type="NCBI Taxonomy" id="1070528"/>
    <lineage>
        <taxon>unclassified sequences</taxon>
        <taxon>metagenomes</taxon>
        <taxon>organismal metagenomes</taxon>
    </lineage>
</organism>